<evidence type="ECO:0000313" key="10">
    <source>
        <dbReference type="EMBL" id="KAK3801300.1"/>
    </source>
</evidence>
<comment type="similarity">
    <text evidence="2">Belongs to the DIM1 family.</text>
</comment>
<dbReference type="EMBL" id="JAWDGP010000342">
    <property type="protein sequence ID" value="KAK3801300.1"/>
    <property type="molecule type" value="Genomic_DNA"/>
</dbReference>
<evidence type="ECO:0000256" key="6">
    <source>
        <dbReference type="ARBA" id="ARBA00023306"/>
    </source>
</evidence>
<dbReference type="PANTHER" id="PTHR12052:SF4">
    <property type="entry name" value="THIOREDOXIN-LIKE PROTEIN 4B"/>
    <property type="match status" value="1"/>
</dbReference>
<dbReference type="FunFam" id="3.40.30.10:FF:000059">
    <property type="entry name" value="Thioredoxin-like protein"/>
    <property type="match status" value="1"/>
</dbReference>
<dbReference type="GO" id="GO:0005682">
    <property type="term" value="C:U5 snRNP"/>
    <property type="evidence" value="ECO:0007669"/>
    <property type="project" value="TreeGrafter"/>
</dbReference>
<dbReference type="GO" id="GO:0000398">
    <property type="term" value="P:mRNA splicing, via spliceosome"/>
    <property type="evidence" value="ECO:0007669"/>
    <property type="project" value="InterPro"/>
</dbReference>
<dbReference type="Gene3D" id="3.40.30.10">
    <property type="entry name" value="Glutaredoxin"/>
    <property type="match status" value="1"/>
</dbReference>
<evidence type="ECO:0000256" key="5">
    <source>
        <dbReference type="ARBA" id="ARBA00023242"/>
    </source>
</evidence>
<keyword evidence="5" id="KW-0539">Nucleus</keyword>
<dbReference type="Proteomes" id="UP001283361">
    <property type="component" value="Unassembled WGS sequence"/>
</dbReference>
<comment type="function">
    <text evidence="7">Essential role in pre-mRNA splicing. Required in cell cycle progression for S/G(2) transition.</text>
</comment>
<keyword evidence="11" id="KW-1185">Reference proteome</keyword>
<dbReference type="SMART" id="SM01410">
    <property type="entry name" value="DIM1"/>
    <property type="match status" value="1"/>
</dbReference>
<evidence type="ECO:0000256" key="9">
    <source>
        <dbReference type="ARBA" id="ARBA00074495"/>
    </source>
</evidence>
<organism evidence="10 11">
    <name type="scientific">Elysia crispata</name>
    <name type="common">lettuce slug</name>
    <dbReference type="NCBI Taxonomy" id="231223"/>
    <lineage>
        <taxon>Eukaryota</taxon>
        <taxon>Metazoa</taxon>
        <taxon>Spiralia</taxon>
        <taxon>Lophotrochozoa</taxon>
        <taxon>Mollusca</taxon>
        <taxon>Gastropoda</taxon>
        <taxon>Heterobranchia</taxon>
        <taxon>Euthyneura</taxon>
        <taxon>Panpulmonata</taxon>
        <taxon>Sacoglossa</taxon>
        <taxon>Placobranchoidea</taxon>
        <taxon>Plakobranchidae</taxon>
        <taxon>Elysia</taxon>
    </lineage>
</organism>
<keyword evidence="6" id="KW-0131">Cell cycle</keyword>
<reference evidence="10" key="1">
    <citation type="journal article" date="2023" name="G3 (Bethesda)">
        <title>A reference genome for the long-term kleptoplast-retaining sea slug Elysia crispata morphotype clarki.</title>
        <authorList>
            <person name="Eastman K.E."/>
            <person name="Pendleton A.L."/>
            <person name="Shaikh M.A."/>
            <person name="Suttiyut T."/>
            <person name="Ogas R."/>
            <person name="Tomko P."/>
            <person name="Gavelis G."/>
            <person name="Widhalm J.R."/>
            <person name="Wisecaver J.H."/>
        </authorList>
    </citation>
    <scope>NUCLEOTIDE SEQUENCE</scope>
    <source>
        <strain evidence="10">ECLA1</strain>
    </source>
</reference>
<evidence type="ECO:0000256" key="8">
    <source>
        <dbReference type="ARBA" id="ARBA00063722"/>
    </source>
</evidence>
<accession>A0AAE1EC64</accession>
<evidence type="ECO:0000256" key="4">
    <source>
        <dbReference type="ARBA" id="ARBA00023187"/>
    </source>
</evidence>
<protein>
    <recommendedName>
        <fullName evidence="9">Thioredoxin-like protein 4B</fullName>
    </recommendedName>
</protein>
<dbReference type="AlphaFoldDB" id="A0AAE1EC64"/>
<dbReference type="SUPFAM" id="SSF52833">
    <property type="entry name" value="Thioredoxin-like"/>
    <property type="match status" value="1"/>
</dbReference>
<proteinExistence type="inferred from homology"/>
<comment type="caution">
    <text evidence="10">The sequence shown here is derived from an EMBL/GenBank/DDBJ whole genome shotgun (WGS) entry which is preliminary data.</text>
</comment>
<evidence type="ECO:0000256" key="1">
    <source>
        <dbReference type="ARBA" id="ARBA00004123"/>
    </source>
</evidence>
<comment type="subcellular location">
    <subcellularLocation>
        <location evidence="1">Nucleus</location>
    </subcellularLocation>
</comment>
<name>A0AAE1EC64_9GAST</name>
<evidence type="ECO:0000256" key="3">
    <source>
        <dbReference type="ARBA" id="ARBA00022664"/>
    </source>
</evidence>
<dbReference type="Pfam" id="PF02966">
    <property type="entry name" value="DIM1"/>
    <property type="match status" value="1"/>
</dbReference>
<keyword evidence="3" id="KW-0507">mRNA processing</keyword>
<dbReference type="GO" id="GO:0005681">
    <property type="term" value="C:spliceosomal complex"/>
    <property type="evidence" value="ECO:0007669"/>
    <property type="project" value="TreeGrafter"/>
</dbReference>
<dbReference type="GO" id="GO:0046540">
    <property type="term" value="C:U4/U6 x U5 tri-snRNP complex"/>
    <property type="evidence" value="ECO:0007669"/>
    <property type="project" value="InterPro"/>
</dbReference>
<comment type="subunit">
    <text evidence="8">Homodimer. Interacts with the U5-102 kDa protein subunit of the spliceosome.</text>
</comment>
<keyword evidence="4" id="KW-0508">mRNA splicing</keyword>
<evidence type="ECO:0000256" key="7">
    <source>
        <dbReference type="ARBA" id="ARBA00060348"/>
    </source>
</evidence>
<dbReference type="InterPro" id="IPR004123">
    <property type="entry name" value="Dim1"/>
</dbReference>
<dbReference type="PANTHER" id="PTHR12052">
    <property type="entry name" value="THIOREDOXIN-LIKE PROTEN 4A, 4B"/>
    <property type="match status" value="1"/>
</dbReference>
<evidence type="ECO:0000313" key="11">
    <source>
        <dbReference type="Proteomes" id="UP001283361"/>
    </source>
</evidence>
<sequence>MYLLQSIFFLKTLLNGIIDEIDLCLNKEDFHLVHQSAEDYTSCRTSSHKMSFLLPTLSTKKEVDDVIKKTEDIVLVLRFGRSTDSSCLQLDDILAKAATDLANMAAIYLVDIDQVPVYTQYFDISLIPSTIFFFNAQHMKVDWGSPDHTKFVGSFKQKQHLIDVVEVIYRGAMKGKVMVTSPLDPCDIPKYQLIYKDI</sequence>
<dbReference type="InterPro" id="IPR036249">
    <property type="entry name" value="Thioredoxin-like_sf"/>
</dbReference>
<gene>
    <name evidence="10" type="ORF">RRG08_067103</name>
</gene>
<evidence type="ECO:0000256" key="2">
    <source>
        <dbReference type="ARBA" id="ARBA00008241"/>
    </source>
</evidence>